<dbReference type="Proteomes" id="UP001267710">
    <property type="component" value="Unassembled WGS sequence"/>
</dbReference>
<evidence type="ECO:0000313" key="1">
    <source>
        <dbReference type="EMBL" id="MDR6214914.1"/>
    </source>
</evidence>
<gene>
    <name evidence="1" type="ORF">QE399_002603</name>
</gene>
<proteinExistence type="predicted"/>
<protein>
    <submittedName>
        <fullName evidence="1">Uncharacterized protein</fullName>
    </submittedName>
</protein>
<comment type="caution">
    <text evidence="1">The sequence shown here is derived from an EMBL/GenBank/DDBJ whole genome shotgun (WGS) entry which is preliminary data.</text>
</comment>
<sequence>MCFRPRIRTYDIPSGPPAGTHRTTNSPMKTIDEMLNLDLLTHEQHHEISAWIARSATPEDILQMPAPLWTAVERASQAMGVNEDLLRPPALDAGGAALG</sequence>
<organism evidence="1 2">
    <name type="scientific">Paracidovorax wautersii</name>
    <dbReference type="NCBI Taxonomy" id="1177982"/>
    <lineage>
        <taxon>Bacteria</taxon>
        <taxon>Pseudomonadati</taxon>
        <taxon>Pseudomonadota</taxon>
        <taxon>Betaproteobacteria</taxon>
        <taxon>Burkholderiales</taxon>
        <taxon>Comamonadaceae</taxon>
        <taxon>Paracidovorax</taxon>
    </lineage>
</organism>
<accession>A0ABU1IF78</accession>
<keyword evidence="2" id="KW-1185">Reference proteome</keyword>
<dbReference type="EMBL" id="JAVIZX010000001">
    <property type="protein sequence ID" value="MDR6214914.1"/>
    <property type="molecule type" value="Genomic_DNA"/>
</dbReference>
<reference evidence="1 2" key="1">
    <citation type="submission" date="2023-08" db="EMBL/GenBank/DDBJ databases">
        <title>Functional and genomic diversity of the sorghum phyllosphere microbiome.</title>
        <authorList>
            <person name="Shade A."/>
        </authorList>
    </citation>
    <scope>NUCLEOTIDE SEQUENCE [LARGE SCALE GENOMIC DNA]</scope>
    <source>
        <strain evidence="1 2">SORGH_AS_0335</strain>
    </source>
</reference>
<name>A0ABU1IF78_9BURK</name>
<evidence type="ECO:0000313" key="2">
    <source>
        <dbReference type="Proteomes" id="UP001267710"/>
    </source>
</evidence>